<proteinExistence type="predicted"/>
<reference evidence="1 2" key="1">
    <citation type="journal article" date="2016" name="Mol. Biol. Evol.">
        <title>Comparative Genomics of Early-Diverging Mushroom-Forming Fungi Provides Insights into the Origins of Lignocellulose Decay Capabilities.</title>
        <authorList>
            <person name="Nagy L.G."/>
            <person name="Riley R."/>
            <person name="Tritt A."/>
            <person name="Adam C."/>
            <person name="Daum C."/>
            <person name="Floudas D."/>
            <person name="Sun H."/>
            <person name="Yadav J.S."/>
            <person name="Pangilinan J."/>
            <person name="Larsson K.H."/>
            <person name="Matsuura K."/>
            <person name="Barry K."/>
            <person name="Labutti K."/>
            <person name="Kuo R."/>
            <person name="Ohm R.A."/>
            <person name="Bhattacharya S.S."/>
            <person name="Shirouzu T."/>
            <person name="Yoshinaga Y."/>
            <person name="Martin F.M."/>
            <person name="Grigoriev I.V."/>
            <person name="Hibbett D.S."/>
        </authorList>
    </citation>
    <scope>NUCLEOTIDE SEQUENCE [LARGE SCALE GENOMIC DNA]</scope>
    <source>
        <strain evidence="1 2">HHB10207 ss-3</strain>
    </source>
</reference>
<protein>
    <recommendedName>
        <fullName evidence="3">Ricin B lectin domain-containing protein</fullName>
    </recommendedName>
</protein>
<dbReference type="Proteomes" id="UP000076798">
    <property type="component" value="Unassembled WGS sequence"/>
</dbReference>
<evidence type="ECO:0000313" key="1">
    <source>
        <dbReference type="EMBL" id="KZT39485.1"/>
    </source>
</evidence>
<gene>
    <name evidence="1" type="ORF">SISSUDRAFT_1127991</name>
</gene>
<keyword evidence="2" id="KW-1185">Reference proteome</keyword>
<name>A0A166EDY8_9AGAM</name>
<dbReference type="AlphaFoldDB" id="A0A166EDY8"/>
<evidence type="ECO:0000313" key="2">
    <source>
        <dbReference type="Proteomes" id="UP000076798"/>
    </source>
</evidence>
<organism evidence="1 2">
    <name type="scientific">Sistotremastrum suecicum HHB10207 ss-3</name>
    <dbReference type="NCBI Taxonomy" id="1314776"/>
    <lineage>
        <taxon>Eukaryota</taxon>
        <taxon>Fungi</taxon>
        <taxon>Dikarya</taxon>
        <taxon>Basidiomycota</taxon>
        <taxon>Agaricomycotina</taxon>
        <taxon>Agaricomycetes</taxon>
        <taxon>Sistotremastrales</taxon>
        <taxon>Sistotremastraceae</taxon>
        <taxon>Sistotremastrum</taxon>
    </lineage>
</organism>
<dbReference type="EMBL" id="KV428045">
    <property type="protein sequence ID" value="KZT39485.1"/>
    <property type="molecule type" value="Genomic_DNA"/>
</dbReference>
<sequence>MTNRSTLGAQLSAMVHLDDGLYTIQNAFAPGFLRNYEKKGRAVSYSTAELDESTVFKVTWIAGTDYTIMLDQSDSQLYITEAASATDASGKELAGGPYAAMTDRYSEVQLQEAQSGTFRMGTPFSGTYFTLSRCNDDKLRVSATRPNGESKNLWVFVKRVRLQPPGHTATEVRRIILAPSD</sequence>
<evidence type="ECO:0008006" key="3">
    <source>
        <dbReference type="Google" id="ProtNLM"/>
    </source>
</evidence>
<accession>A0A166EDY8</accession>